<reference evidence="1" key="1">
    <citation type="submission" date="2021-06" db="EMBL/GenBank/DDBJ databases">
        <authorList>
            <person name="Kallberg Y."/>
            <person name="Tangrot J."/>
            <person name="Rosling A."/>
        </authorList>
    </citation>
    <scope>NUCLEOTIDE SEQUENCE</scope>
    <source>
        <strain evidence="1">IL203A</strain>
    </source>
</reference>
<dbReference type="Proteomes" id="UP000789702">
    <property type="component" value="Unassembled WGS sequence"/>
</dbReference>
<feature type="non-terminal residue" evidence="1">
    <location>
        <position position="1"/>
    </location>
</feature>
<proteinExistence type="predicted"/>
<keyword evidence="2" id="KW-1185">Reference proteome</keyword>
<accession>A0ACA9NZR7</accession>
<protein>
    <submittedName>
        <fullName evidence="1">2478_t:CDS:1</fullName>
    </submittedName>
</protein>
<evidence type="ECO:0000313" key="2">
    <source>
        <dbReference type="Proteomes" id="UP000789702"/>
    </source>
</evidence>
<organism evidence="1 2">
    <name type="scientific">Dentiscutata heterogama</name>
    <dbReference type="NCBI Taxonomy" id="1316150"/>
    <lineage>
        <taxon>Eukaryota</taxon>
        <taxon>Fungi</taxon>
        <taxon>Fungi incertae sedis</taxon>
        <taxon>Mucoromycota</taxon>
        <taxon>Glomeromycotina</taxon>
        <taxon>Glomeromycetes</taxon>
        <taxon>Diversisporales</taxon>
        <taxon>Gigasporaceae</taxon>
        <taxon>Dentiscutata</taxon>
    </lineage>
</organism>
<gene>
    <name evidence="1" type="ORF">DHETER_LOCUS10840</name>
</gene>
<evidence type="ECO:0000313" key="1">
    <source>
        <dbReference type="EMBL" id="CAG8684592.1"/>
    </source>
</evidence>
<name>A0ACA9NZR7_9GLOM</name>
<feature type="non-terminal residue" evidence="1">
    <location>
        <position position="48"/>
    </location>
</feature>
<comment type="caution">
    <text evidence="1">The sequence shown here is derived from an EMBL/GenBank/DDBJ whole genome shotgun (WGS) entry which is preliminary data.</text>
</comment>
<dbReference type="EMBL" id="CAJVPU010022188">
    <property type="protein sequence ID" value="CAG8684592.1"/>
    <property type="molecule type" value="Genomic_DNA"/>
</dbReference>
<sequence>SRKAQCHLRGIKNARWRSYKAKGHLYPKTKKGIDDRAVGPRVISTNEG</sequence>